<accession>A0ABD4T6B7</accession>
<evidence type="ECO:0000313" key="1">
    <source>
        <dbReference type="EMBL" id="MCM1984258.1"/>
    </source>
</evidence>
<protein>
    <submittedName>
        <fullName evidence="1">Uncharacterized protein</fullName>
    </submittedName>
</protein>
<reference evidence="1 2" key="1">
    <citation type="journal article" date="2015" name="Genome Announc.">
        <title>Draft Genome Sequence of Filamentous Marine Cyanobacterium Lyngbya confervoides Strain BDU141951.</title>
        <authorList>
            <person name="Chandrababunaidu M.M."/>
            <person name="Sen D."/>
            <person name="Tripathy S."/>
        </authorList>
    </citation>
    <scope>NUCLEOTIDE SEQUENCE [LARGE SCALE GENOMIC DNA]</scope>
    <source>
        <strain evidence="1 2">BDU141951</strain>
    </source>
</reference>
<dbReference type="AlphaFoldDB" id="A0ABD4T6B7"/>
<dbReference type="EMBL" id="JTHE03000091">
    <property type="protein sequence ID" value="MCM1984258.1"/>
    <property type="molecule type" value="Genomic_DNA"/>
</dbReference>
<comment type="caution">
    <text evidence="1">The sequence shown here is derived from an EMBL/GenBank/DDBJ whole genome shotgun (WGS) entry which is preliminary data.</text>
</comment>
<dbReference type="RefSeq" id="WP_166275987.1">
    <property type="nucleotide sequence ID" value="NZ_JTHE03000091.1"/>
</dbReference>
<dbReference type="Proteomes" id="UP000031561">
    <property type="component" value="Unassembled WGS sequence"/>
</dbReference>
<keyword evidence="2" id="KW-1185">Reference proteome</keyword>
<evidence type="ECO:0000313" key="2">
    <source>
        <dbReference type="Proteomes" id="UP000031561"/>
    </source>
</evidence>
<name>A0ABD4T6B7_9CYAN</name>
<proteinExistence type="predicted"/>
<gene>
    <name evidence="1" type="ORF">QQ91_0015650</name>
</gene>
<sequence length="150" mass="16519">MFILSWALFLTASYLRPRTEADLSYIAAAIEVLSGLLCLLQSPWQLQVCLLLVFVINRASSKHHRHLAPLTQQKVVTLDVQAEAVEATPWIPVNSPTQGLPQAQLEPVAEHTVASLSVQQGSQPAPKASRQDMATIVYKYRGISYQKPAS</sequence>
<organism evidence="1 2">
    <name type="scientific">Lyngbya confervoides BDU141951</name>
    <dbReference type="NCBI Taxonomy" id="1574623"/>
    <lineage>
        <taxon>Bacteria</taxon>
        <taxon>Bacillati</taxon>
        <taxon>Cyanobacteriota</taxon>
        <taxon>Cyanophyceae</taxon>
        <taxon>Oscillatoriophycideae</taxon>
        <taxon>Oscillatoriales</taxon>
        <taxon>Microcoleaceae</taxon>
        <taxon>Lyngbya</taxon>
    </lineage>
</organism>